<organism evidence="3 4">
    <name type="scientific">Pseudoduganella aquatica</name>
    <dbReference type="NCBI Taxonomy" id="2660641"/>
    <lineage>
        <taxon>Bacteria</taxon>
        <taxon>Pseudomonadati</taxon>
        <taxon>Pseudomonadota</taxon>
        <taxon>Betaproteobacteria</taxon>
        <taxon>Burkholderiales</taxon>
        <taxon>Oxalobacteraceae</taxon>
        <taxon>Telluria group</taxon>
        <taxon>Pseudoduganella</taxon>
    </lineage>
</organism>
<reference evidence="3 4" key="1">
    <citation type="submission" date="2019-12" db="EMBL/GenBank/DDBJ databases">
        <title>Novel species isolated from a subtropical stream in China.</title>
        <authorList>
            <person name="Lu H."/>
        </authorList>
    </citation>
    <scope>NUCLEOTIDE SEQUENCE [LARGE SCALE GENOMIC DNA]</scope>
    <source>
        <strain evidence="3 4">FT127W</strain>
    </source>
</reference>
<dbReference type="InterPro" id="IPR011576">
    <property type="entry name" value="Pyridox_Oxase_N"/>
</dbReference>
<dbReference type="GO" id="GO:0016627">
    <property type="term" value="F:oxidoreductase activity, acting on the CH-CH group of donors"/>
    <property type="evidence" value="ECO:0007669"/>
    <property type="project" value="TreeGrafter"/>
</dbReference>
<dbReference type="GO" id="GO:0070967">
    <property type="term" value="F:coenzyme F420 binding"/>
    <property type="evidence" value="ECO:0007669"/>
    <property type="project" value="TreeGrafter"/>
</dbReference>
<name>A0A7X4KNW1_9BURK</name>
<feature type="domain" description="Pyridoxamine 5'-phosphate oxidase N-terminal" evidence="2">
    <location>
        <begin position="18"/>
        <end position="134"/>
    </location>
</feature>
<dbReference type="GO" id="GO:0005829">
    <property type="term" value="C:cytosol"/>
    <property type="evidence" value="ECO:0007669"/>
    <property type="project" value="TreeGrafter"/>
</dbReference>
<protein>
    <submittedName>
        <fullName evidence="3">Pyridoxamine 5'-phosphate oxidase family protein</fullName>
    </submittedName>
</protein>
<comment type="caution">
    <text evidence="3">The sequence shown here is derived from an EMBL/GenBank/DDBJ whole genome shotgun (WGS) entry which is preliminary data.</text>
</comment>
<evidence type="ECO:0000256" key="1">
    <source>
        <dbReference type="ARBA" id="ARBA00023002"/>
    </source>
</evidence>
<evidence type="ECO:0000313" key="3">
    <source>
        <dbReference type="EMBL" id="MYN08561.1"/>
    </source>
</evidence>
<dbReference type="PANTHER" id="PTHR35176">
    <property type="entry name" value="HEME OXYGENASE HI_0854-RELATED"/>
    <property type="match status" value="1"/>
</dbReference>
<sequence length="162" mass="17801">MQSLDPTRRVFVLKLLSATHDLTLATLRPDGYPQATVVSYVHQGLILYAGIGLDSQKAHNIRQNNRVSATVTPPYADWQHIRGLSLGGLAEIVGDADESAHAADLMLFRFPQLRQMVHAGSATWPGSVFVRITPSVISVLDYEQGFGHTELYEVPSSMHGTY</sequence>
<dbReference type="Proteomes" id="UP000450676">
    <property type="component" value="Unassembled WGS sequence"/>
</dbReference>
<dbReference type="InterPro" id="IPR052019">
    <property type="entry name" value="F420H2_bilvrd_red/Heme_oxyg"/>
</dbReference>
<evidence type="ECO:0000259" key="2">
    <source>
        <dbReference type="Pfam" id="PF01243"/>
    </source>
</evidence>
<proteinExistence type="predicted"/>
<gene>
    <name evidence="3" type="ORF">GTP77_14575</name>
</gene>
<dbReference type="AlphaFoldDB" id="A0A7X4KNW1"/>
<keyword evidence="1" id="KW-0560">Oxidoreductase</keyword>
<evidence type="ECO:0000313" key="4">
    <source>
        <dbReference type="Proteomes" id="UP000450676"/>
    </source>
</evidence>
<dbReference type="Pfam" id="PF01243">
    <property type="entry name" value="PNPOx_N"/>
    <property type="match status" value="1"/>
</dbReference>
<dbReference type="EMBL" id="WWCU01000015">
    <property type="protein sequence ID" value="MYN08561.1"/>
    <property type="molecule type" value="Genomic_DNA"/>
</dbReference>
<accession>A0A7X4KNW1</accession>
<dbReference type="RefSeq" id="WP_161072882.1">
    <property type="nucleotide sequence ID" value="NZ_WWCU01000015.1"/>
</dbReference>
<keyword evidence="4" id="KW-1185">Reference proteome</keyword>
<dbReference type="InterPro" id="IPR012349">
    <property type="entry name" value="Split_barrel_FMN-bd"/>
</dbReference>
<dbReference type="PANTHER" id="PTHR35176:SF6">
    <property type="entry name" value="HEME OXYGENASE HI_0854-RELATED"/>
    <property type="match status" value="1"/>
</dbReference>
<dbReference type="Gene3D" id="2.30.110.10">
    <property type="entry name" value="Electron Transport, Fmn-binding Protein, Chain A"/>
    <property type="match status" value="1"/>
</dbReference>
<dbReference type="SUPFAM" id="SSF50475">
    <property type="entry name" value="FMN-binding split barrel"/>
    <property type="match status" value="1"/>
</dbReference>